<reference evidence="4" key="1">
    <citation type="submission" date="2023-07" db="EMBL/GenBank/DDBJ databases">
        <title>draft genome sequence of fig (Ficus carica).</title>
        <authorList>
            <person name="Takahashi T."/>
            <person name="Nishimura K."/>
        </authorList>
    </citation>
    <scope>NUCLEOTIDE SEQUENCE</scope>
</reference>
<keyword evidence="1" id="KW-0547">Nucleotide-binding</keyword>
<dbReference type="PROSITE" id="PS50011">
    <property type="entry name" value="PROTEIN_KINASE_DOM"/>
    <property type="match status" value="1"/>
</dbReference>
<evidence type="ECO:0000256" key="2">
    <source>
        <dbReference type="ARBA" id="ARBA00022840"/>
    </source>
</evidence>
<dbReference type="Pfam" id="PF07714">
    <property type="entry name" value="PK_Tyr_Ser-Thr"/>
    <property type="match status" value="1"/>
</dbReference>
<organism evidence="4 5">
    <name type="scientific">Ficus carica</name>
    <name type="common">Common fig</name>
    <dbReference type="NCBI Taxonomy" id="3494"/>
    <lineage>
        <taxon>Eukaryota</taxon>
        <taxon>Viridiplantae</taxon>
        <taxon>Streptophyta</taxon>
        <taxon>Embryophyta</taxon>
        <taxon>Tracheophyta</taxon>
        <taxon>Spermatophyta</taxon>
        <taxon>Magnoliopsida</taxon>
        <taxon>eudicotyledons</taxon>
        <taxon>Gunneridae</taxon>
        <taxon>Pentapetalae</taxon>
        <taxon>rosids</taxon>
        <taxon>fabids</taxon>
        <taxon>Rosales</taxon>
        <taxon>Moraceae</taxon>
        <taxon>Ficeae</taxon>
        <taxon>Ficus</taxon>
    </lineage>
</organism>
<accession>A0AA88DP72</accession>
<comment type="caution">
    <text evidence="4">The sequence shown here is derived from an EMBL/GenBank/DDBJ whole genome shotgun (WGS) entry which is preliminary data.</text>
</comment>
<gene>
    <name evidence="4" type="ORF">TIFTF001_027413</name>
</gene>
<dbReference type="Proteomes" id="UP001187192">
    <property type="component" value="Unassembled WGS sequence"/>
</dbReference>
<keyword evidence="2" id="KW-0067">ATP-binding</keyword>
<dbReference type="InterPro" id="IPR000719">
    <property type="entry name" value="Prot_kinase_dom"/>
</dbReference>
<feature type="domain" description="Protein kinase" evidence="3">
    <location>
        <begin position="72"/>
        <end position="349"/>
    </location>
</feature>
<dbReference type="SUPFAM" id="SSF56112">
    <property type="entry name" value="Protein kinase-like (PK-like)"/>
    <property type="match status" value="1"/>
</dbReference>
<keyword evidence="5" id="KW-1185">Reference proteome</keyword>
<sequence length="349" mass="39808">MGCVWFLSRQRALCVKPFPPFMVLSCGGKKLEQKKINRCSVPITDQLSSMDNDFQLVLRSSYGELLKATNNFAHEEKLGQKGFGGVYRGYLKSLNSNVAIKRVSKLSMQGLREYASEVKAISQLRHRNLVQLIGWCHEKKDLILVYEFMSKGSLDFHLFKSKSLLTWPMRYNIARGLASALLYLQERHWATWLRNVSQSVGQVGNQMFTASGLWHWKLPPEGKPLSAYQEEMIAKELVGLVERVWDLYGLERILEAVDPKLCGEFDEEKTKRLIVVQLWCAHPDYKSRPSIKQAIHVLDFEAPLPLLPPKMKLPNNTSPTVPDSTGQFSVSNSSTCLYTSRHDTPFHDC</sequence>
<dbReference type="EMBL" id="BTGU01000077">
    <property type="protein sequence ID" value="GMN58319.1"/>
    <property type="molecule type" value="Genomic_DNA"/>
</dbReference>
<dbReference type="Gene3D" id="3.30.200.20">
    <property type="entry name" value="Phosphorylase Kinase, domain 1"/>
    <property type="match status" value="1"/>
</dbReference>
<name>A0AA88DP72_FICCA</name>
<dbReference type="Gene3D" id="1.10.510.10">
    <property type="entry name" value="Transferase(Phosphotransferase) domain 1"/>
    <property type="match status" value="1"/>
</dbReference>
<dbReference type="InterPro" id="IPR050528">
    <property type="entry name" value="L-type_Lectin-RKs"/>
</dbReference>
<dbReference type="PANTHER" id="PTHR27007">
    <property type="match status" value="1"/>
</dbReference>
<evidence type="ECO:0000259" key="3">
    <source>
        <dbReference type="PROSITE" id="PS50011"/>
    </source>
</evidence>
<protein>
    <recommendedName>
        <fullName evidence="3">Protein kinase domain-containing protein</fullName>
    </recommendedName>
</protein>
<dbReference type="AlphaFoldDB" id="A0AA88DP72"/>
<evidence type="ECO:0000256" key="1">
    <source>
        <dbReference type="ARBA" id="ARBA00022741"/>
    </source>
</evidence>
<evidence type="ECO:0000313" key="4">
    <source>
        <dbReference type="EMBL" id="GMN58319.1"/>
    </source>
</evidence>
<dbReference type="FunFam" id="3.30.200.20:FF:000168">
    <property type="entry name" value="L-type lectin-domain containing receptor kinase IX.1"/>
    <property type="match status" value="1"/>
</dbReference>
<proteinExistence type="predicted"/>
<dbReference type="InterPro" id="IPR011009">
    <property type="entry name" value="Kinase-like_dom_sf"/>
</dbReference>
<dbReference type="GO" id="GO:0005524">
    <property type="term" value="F:ATP binding"/>
    <property type="evidence" value="ECO:0007669"/>
    <property type="project" value="UniProtKB-KW"/>
</dbReference>
<dbReference type="GO" id="GO:0051707">
    <property type="term" value="P:response to other organism"/>
    <property type="evidence" value="ECO:0007669"/>
    <property type="project" value="UniProtKB-ARBA"/>
</dbReference>
<evidence type="ECO:0000313" key="5">
    <source>
        <dbReference type="Proteomes" id="UP001187192"/>
    </source>
</evidence>
<dbReference type="InterPro" id="IPR001245">
    <property type="entry name" value="Ser-Thr/Tyr_kinase_cat_dom"/>
</dbReference>
<dbReference type="GO" id="GO:0004672">
    <property type="term" value="F:protein kinase activity"/>
    <property type="evidence" value="ECO:0007669"/>
    <property type="project" value="InterPro"/>
</dbReference>